<dbReference type="RefSeq" id="WP_227221891.1">
    <property type="nucleotide sequence ID" value="NZ_JBBMEI010000011.1"/>
</dbReference>
<evidence type="ECO:0000259" key="1">
    <source>
        <dbReference type="Pfam" id="PF00882"/>
    </source>
</evidence>
<sequence length="199" mass="23518">MFILRKKSHILLARYLADQMPANESLQSHRKAFCLGNILPDIQPSFVTKRHEYFGTFDEVQGKISRLVENGLVEYNDRVFWRRAGEIMHYIADYFTFPHNKTFDGSLRQHNTYEKHLKNELKVFVESGRADIYAEKNLRFDTLNQLLDYIRERHNVYLDRKRSIEEDIHYILSVCFQVFQGLFQLCLRVVASGVPAVNI</sequence>
<proteinExistence type="predicted"/>
<dbReference type="InterPro" id="IPR029002">
    <property type="entry name" value="PLPC/GPLD1"/>
</dbReference>
<accession>A0ABV1AKM7</accession>
<protein>
    <submittedName>
        <fullName evidence="2">Zinc dependent phospholipase C family protein</fullName>
    </submittedName>
</protein>
<name>A0ABV1AKM7_9FIRM</name>
<evidence type="ECO:0000313" key="2">
    <source>
        <dbReference type="EMBL" id="MEQ2357762.1"/>
    </source>
</evidence>
<dbReference type="Pfam" id="PF00882">
    <property type="entry name" value="Zn_dep_PLPC"/>
    <property type="match status" value="1"/>
</dbReference>
<organism evidence="2 3">
    <name type="scientific">Blautia intestinihominis</name>
    <dbReference type="NCBI Taxonomy" id="3133152"/>
    <lineage>
        <taxon>Bacteria</taxon>
        <taxon>Bacillati</taxon>
        <taxon>Bacillota</taxon>
        <taxon>Clostridia</taxon>
        <taxon>Lachnospirales</taxon>
        <taxon>Lachnospiraceae</taxon>
        <taxon>Blautia</taxon>
    </lineage>
</organism>
<comment type="caution">
    <text evidence="2">The sequence shown here is derived from an EMBL/GenBank/DDBJ whole genome shotgun (WGS) entry which is preliminary data.</text>
</comment>
<dbReference type="Proteomes" id="UP001446032">
    <property type="component" value="Unassembled WGS sequence"/>
</dbReference>
<gene>
    <name evidence="2" type="ORF">WMO75_05280</name>
</gene>
<keyword evidence="3" id="KW-1185">Reference proteome</keyword>
<reference evidence="2 3" key="1">
    <citation type="submission" date="2024-03" db="EMBL/GenBank/DDBJ databases">
        <title>Human intestinal bacterial collection.</title>
        <authorList>
            <person name="Pauvert C."/>
            <person name="Hitch T.C.A."/>
            <person name="Clavel T."/>
        </authorList>
    </citation>
    <scope>NUCLEOTIDE SEQUENCE [LARGE SCALE GENOMIC DNA]</scope>
    <source>
        <strain evidence="2 3">CLA-AA-H95</strain>
    </source>
</reference>
<evidence type="ECO:0000313" key="3">
    <source>
        <dbReference type="Proteomes" id="UP001446032"/>
    </source>
</evidence>
<dbReference type="EMBL" id="JBBMEI010000011">
    <property type="protein sequence ID" value="MEQ2357762.1"/>
    <property type="molecule type" value="Genomic_DNA"/>
</dbReference>
<feature type="domain" description="Phospholipase C/D" evidence="1">
    <location>
        <begin position="8"/>
        <end position="162"/>
    </location>
</feature>